<gene>
    <name evidence="1" type="ORF">ED28_02775</name>
</gene>
<sequence>MEMIMNLLLLLVGAVKAVTGRLTIQEWGYLFSVAIALLRGIMAWRDNRAEQRRRTAILLHYSRQLGRRTIKKIRKKLQQMENDKFHR</sequence>
<accession>A0A443IIU3</accession>
<name>A0A443IIU3_9GAMM</name>
<protein>
    <submittedName>
        <fullName evidence="1">Uncharacterized protein</fullName>
    </submittedName>
</protein>
<keyword evidence="2" id="KW-1185">Reference proteome</keyword>
<dbReference type="EMBL" id="JMEE01000001">
    <property type="protein sequence ID" value="RWR03930.1"/>
    <property type="molecule type" value="Genomic_DNA"/>
</dbReference>
<dbReference type="Proteomes" id="UP000288794">
    <property type="component" value="Unassembled WGS sequence"/>
</dbReference>
<evidence type="ECO:0000313" key="1">
    <source>
        <dbReference type="EMBL" id="RWR03930.1"/>
    </source>
</evidence>
<reference evidence="1 2" key="1">
    <citation type="submission" date="2014-04" db="EMBL/GenBank/DDBJ databases">
        <title>Draft genome sequence of Pantoea beijingensis strain LMG 27579, an emerging pathogen to Pleurotus eryngii with potential industrial application.</title>
        <authorList>
            <person name="Xu F."/>
            <person name="Liu Y."/>
            <person name="Wang S."/>
            <person name="Yin Y."/>
            <person name="Ma Y."/>
            <person name="Zhao S."/>
            <person name="Rong C."/>
        </authorList>
    </citation>
    <scope>NUCLEOTIDE SEQUENCE [LARGE SCALE GENOMIC DNA]</scope>
    <source>
        <strain evidence="1 2">LMG 27579</strain>
    </source>
</reference>
<organism evidence="1 2">
    <name type="scientific">[Pantoea] beijingensis</name>
    <dbReference type="NCBI Taxonomy" id="1324864"/>
    <lineage>
        <taxon>Bacteria</taxon>
        <taxon>Pseudomonadati</taxon>
        <taxon>Pseudomonadota</taxon>
        <taxon>Gammaproteobacteria</taxon>
        <taxon>Enterobacterales</taxon>
        <taxon>Erwiniaceae</taxon>
        <taxon>Erwinia</taxon>
    </lineage>
</organism>
<proteinExistence type="predicted"/>
<dbReference type="AlphaFoldDB" id="A0A443IIU3"/>
<comment type="caution">
    <text evidence="1">The sequence shown here is derived from an EMBL/GenBank/DDBJ whole genome shotgun (WGS) entry which is preliminary data.</text>
</comment>
<evidence type="ECO:0000313" key="2">
    <source>
        <dbReference type="Proteomes" id="UP000288794"/>
    </source>
</evidence>